<reference evidence="17 20" key="2">
    <citation type="submission" date="2019-11" db="EMBL/GenBank/DDBJ databases">
        <title>Draft genome sequences of five Paenibacillus species of dairy origin.</title>
        <authorList>
            <person name="Olajide A.M."/>
            <person name="Chen S."/>
            <person name="Lapointe G."/>
        </authorList>
    </citation>
    <scope>NUCLEOTIDE SEQUENCE [LARGE SCALE GENOMIC DNA]</scope>
    <source>
        <strain evidence="17 20">3CS1</strain>
    </source>
</reference>
<dbReference type="SMART" id="SM00387">
    <property type="entry name" value="HATPase_c"/>
    <property type="match status" value="1"/>
</dbReference>
<keyword evidence="13 14" id="KW-0472">Membrane</keyword>
<name>A0A268EVY7_9BACL</name>
<protein>
    <recommendedName>
        <fullName evidence="3">histidine kinase</fullName>
        <ecNumber evidence="3">2.7.13.3</ecNumber>
    </recommendedName>
</protein>
<evidence type="ECO:0000256" key="11">
    <source>
        <dbReference type="ARBA" id="ARBA00022989"/>
    </source>
</evidence>
<feature type="domain" description="Histidine kinase" evidence="15">
    <location>
        <begin position="239"/>
        <end position="450"/>
    </location>
</feature>
<keyword evidence="20" id="KW-1185">Reference proteome</keyword>
<dbReference type="InterPro" id="IPR003661">
    <property type="entry name" value="HisK_dim/P_dom"/>
</dbReference>
<evidence type="ECO:0000256" key="9">
    <source>
        <dbReference type="ARBA" id="ARBA00022777"/>
    </source>
</evidence>
<accession>A0A268EVY7</accession>
<dbReference type="FunFam" id="1.10.287.130:FF:000001">
    <property type="entry name" value="Two-component sensor histidine kinase"/>
    <property type="match status" value="1"/>
</dbReference>
<evidence type="ECO:0000256" key="7">
    <source>
        <dbReference type="ARBA" id="ARBA00022692"/>
    </source>
</evidence>
<evidence type="ECO:0000256" key="14">
    <source>
        <dbReference type="SAM" id="Phobius"/>
    </source>
</evidence>
<dbReference type="InterPro" id="IPR005467">
    <property type="entry name" value="His_kinase_dom"/>
</dbReference>
<dbReference type="Gene3D" id="3.30.565.10">
    <property type="entry name" value="Histidine kinase-like ATPase, C-terminal domain"/>
    <property type="match status" value="1"/>
</dbReference>
<dbReference type="OrthoDB" id="9786919at2"/>
<organism evidence="18 19">
    <name type="scientific">Paenibacillus campinasensis</name>
    <dbReference type="NCBI Taxonomy" id="66347"/>
    <lineage>
        <taxon>Bacteria</taxon>
        <taxon>Bacillati</taxon>
        <taxon>Bacillota</taxon>
        <taxon>Bacilli</taxon>
        <taxon>Bacillales</taxon>
        <taxon>Paenibacillaceae</taxon>
        <taxon>Paenibacillus</taxon>
    </lineage>
</organism>
<dbReference type="SMART" id="SM00388">
    <property type="entry name" value="HisKA"/>
    <property type="match status" value="1"/>
</dbReference>
<dbReference type="InterPro" id="IPR003594">
    <property type="entry name" value="HATPase_dom"/>
</dbReference>
<dbReference type="Pfam" id="PF02518">
    <property type="entry name" value="HATPase_c"/>
    <property type="match status" value="1"/>
</dbReference>
<evidence type="ECO:0000313" key="17">
    <source>
        <dbReference type="EMBL" id="MUG67574.1"/>
    </source>
</evidence>
<keyword evidence="5" id="KW-0597">Phosphoprotein</keyword>
<dbReference type="PRINTS" id="PR00344">
    <property type="entry name" value="BCTRLSENSOR"/>
</dbReference>
<dbReference type="PROSITE" id="PS50109">
    <property type="entry name" value="HIS_KIN"/>
    <property type="match status" value="1"/>
</dbReference>
<dbReference type="GO" id="GO:0005524">
    <property type="term" value="F:ATP binding"/>
    <property type="evidence" value="ECO:0007669"/>
    <property type="project" value="UniProtKB-KW"/>
</dbReference>
<reference evidence="18 19" key="1">
    <citation type="submission" date="2017-07" db="EMBL/GenBank/DDBJ databases">
        <title>Isolation and whole genome analysis of endospore-forming bacteria from heroin.</title>
        <authorList>
            <person name="Kalinowski J."/>
            <person name="Ahrens B."/>
            <person name="Al-Dilaimi A."/>
            <person name="Winkler A."/>
            <person name="Wibberg D."/>
            <person name="Schleenbecker U."/>
            <person name="Ruckert C."/>
            <person name="Wolfel R."/>
            <person name="Grass G."/>
        </authorList>
    </citation>
    <scope>NUCLEOTIDE SEQUENCE [LARGE SCALE GENOMIC DNA]</scope>
    <source>
        <strain evidence="18 19">7537-G1</strain>
    </source>
</reference>
<evidence type="ECO:0000256" key="2">
    <source>
        <dbReference type="ARBA" id="ARBA00004651"/>
    </source>
</evidence>
<dbReference type="GO" id="GO:0000155">
    <property type="term" value="F:phosphorelay sensor kinase activity"/>
    <property type="evidence" value="ECO:0007669"/>
    <property type="project" value="InterPro"/>
</dbReference>
<dbReference type="Proteomes" id="UP000215596">
    <property type="component" value="Unassembled WGS sequence"/>
</dbReference>
<keyword evidence="9 18" id="KW-0418">Kinase</keyword>
<dbReference type="CDD" id="cd00075">
    <property type="entry name" value="HATPase"/>
    <property type="match status" value="1"/>
</dbReference>
<keyword evidence="12" id="KW-0902">Two-component regulatory system</keyword>
<evidence type="ECO:0000259" key="16">
    <source>
        <dbReference type="PROSITE" id="PS50885"/>
    </source>
</evidence>
<evidence type="ECO:0000259" key="15">
    <source>
        <dbReference type="PROSITE" id="PS50109"/>
    </source>
</evidence>
<feature type="transmembrane region" description="Helical" evidence="14">
    <location>
        <begin position="12"/>
        <end position="30"/>
    </location>
</feature>
<evidence type="ECO:0000256" key="1">
    <source>
        <dbReference type="ARBA" id="ARBA00000085"/>
    </source>
</evidence>
<sequence>MKLSSKVHLYSSVLMAVLLLVMNLSIYFVFSRMTLDSQLKQADAEANRIAQGLIAAAGAIPTADLLRGYVPVDGLLRVIGPDQNGPAPVISSSQLVLAELELSYAPDKRAEIISYAGGTYSAVSLPVIWPDGAVMNVQVVRSLQATMDNLQVLRIVLIVVSAAVLLPVIASTRVLARVIMQPISALTRTMREIRSSGRFRRIELDPKSKDELVEMGAAFNDMITLLERNYEKQEQFVSNASHELKTPITIIESYASLLKRRGLDRPELFHESVEAIHSEAVRMKELTEQLLLLARNRDEWQVKMEDVDLVELCEASAGAFRSAYHREVQVRSDQGAVYGWTDRQRLRQLLFIFLDNARKYSEEAVTVDIQTAGGQASIRITDRGIGIPKEELPYVFDRFYRVDEARSRKGGAGLGLSLAKDIAEAIEAELELDSLPGVGTTAVIRLKLAE</sequence>
<dbReference type="EMBL" id="WOAA01000015">
    <property type="protein sequence ID" value="MUG67574.1"/>
    <property type="molecule type" value="Genomic_DNA"/>
</dbReference>
<feature type="domain" description="HAMP" evidence="16">
    <location>
        <begin position="177"/>
        <end position="231"/>
    </location>
</feature>
<dbReference type="Pfam" id="PF00672">
    <property type="entry name" value="HAMP"/>
    <property type="match status" value="1"/>
</dbReference>
<dbReference type="PANTHER" id="PTHR45436">
    <property type="entry name" value="SENSOR HISTIDINE KINASE YKOH"/>
    <property type="match status" value="1"/>
</dbReference>
<keyword evidence="6" id="KW-0808">Transferase</keyword>
<dbReference type="InterPro" id="IPR050428">
    <property type="entry name" value="TCS_sensor_his_kinase"/>
</dbReference>
<proteinExistence type="predicted"/>
<dbReference type="Gene3D" id="1.10.287.130">
    <property type="match status" value="1"/>
</dbReference>
<dbReference type="EC" id="2.7.13.3" evidence="3"/>
<comment type="caution">
    <text evidence="18">The sequence shown here is derived from an EMBL/GenBank/DDBJ whole genome shotgun (WGS) entry which is preliminary data.</text>
</comment>
<dbReference type="CDD" id="cd00082">
    <property type="entry name" value="HisKA"/>
    <property type="match status" value="1"/>
</dbReference>
<evidence type="ECO:0000256" key="3">
    <source>
        <dbReference type="ARBA" id="ARBA00012438"/>
    </source>
</evidence>
<dbReference type="EMBL" id="NPBY01000030">
    <property type="protein sequence ID" value="PAD77286.1"/>
    <property type="molecule type" value="Genomic_DNA"/>
</dbReference>
<dbReference type="RefSeq" id="WP_095264985.1">
    <property type="nucleotide sequence ID" value="NZ_NPBY01000030.1"/>
</dbReference>
<keyword evidence="4" id="KW-1003">Cell membrane</keyword>
<comment type="catalytic activity">
    <reaction evidence="1">
        <text>ATP + protein L-histidine = ADP + protein N-phospho-L-histidine.</text>
        <dbReference type="EC" id="2.7.13.3"/>
    </reaction>
</comment>
<dbReference type="InterPro" id="IPR004358">
    <property type="entry name" value="Sig_transdc_His_kin-like_C"/>
</dbReference>
<evidence type="ECO:0000256" key="5">
    <source>
        <dbReference type="ARBA" id="ARBA00022553"/>
    </source>
</evidence>
<dbReference type="SMART" id="SM00304">
    <property type="entry name" value="HAMP"/>
    <property type="match status" value="1"/>
</dbReference>
<comment type="subcellular location">
    <subcellularLocation>
        <location evidence="2">Cell membrane</location>
        <topology evidence="2">Multi-pass membrane protein</topology>
    </subcellularLocation>
</comment>
<dbReference type="AlphaFoldDB" id="A0A268EVY7"/>
<dbReference type="SUPFAM" id="SSF47384">
    <property type="entry name" value="Homodimeric domain of signal transducing histidine kinase"/>
    <property type="match status" value="1"/>
</dbReference>
<keyword evidence="8" id="KW-0547">Nucleotide-binding</keyword>
<evidence type="ECO:0000256" key="6">
    <source>
        <dbReference type="ARBA" id="ARBA00022679"/>
    </source>
</evidence>
<evidence type="ECO:0000256" key="12">
    <source>
        <dbReference type="ARBA" id="ARBA00023012"/>
    </source>
</evidence>
<evidence type="ECO:0000256" key="13">
    <source>
        <dbReference type="ARBA" id="ARBA00023136"/>
    </source>
</evidence>
<keyword evidence="11 14" id="KW-1133">Transmembrane helix</keyword>
<dbReference type="Pfam" id="PF00512">
    <property type="entry name" value="HisKA"/>
    <property type="match status" value="1"/>
</dbReference>
<evidence type="ECO:0000313" key="20">
    <source>
        <dbReference type="Proteomes" id="UP000435177"/>
    </source>
</evidence>
<keyword evidence="7 14" id="KW-0812">Transmembrane</keyword>
<evidence type="ECO:0000313" key="18">
    <source>
        <dbReference type="EMBL" id="PAD77286.1"/>
    </source>
</evidence>
<evidence type="ECO:0000256" key="8">
    <source>
        <dbReference type="ARBA" id="ARBA00022741"/>
    </source>
</evidence>
<dbReference type="InterPro" id="IPR036097">
    <property type="entry name" value="HisK_dim/P_sf"/>
</dbReference>
<gene>
    <name evidence="18" type="ORF">CHH67_09760</name>
    <name evidence="17" type="ORF">GNP94_16415</name>
</gene>
<dbReference type="Proteomes" id="UP000435177">
    <property type="component" value="Unassembled WGS sequence"/>
</dbReference>
<dbReference type="InterPro" id="IPR036890">
    <property type="entry name" value="HATPase_C_sf"/>
</dbReference>
<dbReference type="PROSITE" id="PS50885">
    <property type="entry name" value="HAMP"/>
    <property type="match status" value="1"/>
</dbReference>
<dbReference type="SUPFAM" id="SSF55874">
    <property type="entry name" value="ATPase domain of HSP90 chaperone/DNA topoisomerase II/histidine kinase"/>
    <property type="match status" value="1"/>
</dbReference>
<dbReference type="CDD" id="cd06225">
    <property type="entry name" value="HAMP"/>
    <property type="match status" value="1"/>
</dbReference>
<evidence type="ECO:0000256" key="4">
    <source>
        <dbReference type="ARBA" id="ARBA00022475"/>
    </source>
</evidence>
<dbReference type="GO" id="GO:0005886">
    <property type="term" value="C:plasma membrane"/>
    <property type="evidence" value="ECO:0007669"/>
    <property type="project" value="UniProtKB-SubCell"/>
</dbReference>
<dbReference type="Gene3D" id="6.10.340.10">
    <property type="match status" value="1"/>
</dbReference>
<feature type="transmembrane region" description="Helical" evidence="14">
    <location>
        <begin position="152"/>
        <end position="170"/>
    </location>
</feature>
<evidence type="ECO:0000256" key="10">
    <source>
        <dbReference type="ARBA" id="ARBA00022840"/>
    </source>
</evidence>
<evidence type="ECO:0000313" key="19">
    <source>
        <dbReference type="Proteomes" id="UP000215596"/>
    </source>
</evidence>
<dbReference type="PANTHER" id="PTHR45436:SF5">
    <property type="entry name" value="SENSOR HISTIDINE KINASE TRCS"/>
    <property type="match status" value="1"/>
</dbReference>
<keyword evidence="10" id="KW-0067">ATP-binding</keyword>
<dbReference type="InterPro" id="IPR003660">
    <property type="entry name" value="HAMP_dom"/>
</dbReference>